<proteinExistence type="predicted"/>
<accession>A0A915N815</accession>
<dbReference type="Proteomes" id="UP000887561">
    <property type="component" value="Unplaced"/>
</dbReference>
<protein>
    <submittedName>
        <fullName evidence="3">G_PROTEIN_RECEP_F1_2 domain-containing protein</fullName>
    </submittedName>
</protein>
<keyword evidence="1" id="KW-0812">Transmembrane</keyword>
<keyword evidence="2" id="KW-1185">Reference proteome</keyword>
<organism evidence="2 3">
    <name type="scientific">Meloidogyne javanica</name>
    <name type="common">Root-knot nematode worm</name>
    <dbReference type="NCBI Taxonomy" id="6303"/>
    <lineage>
        <taxon>Eukaryota</taxon>
        <taxon>Metazoa</taxon>
        <taxon>Ecdysozoa</taxon>
        <taxon>Nematoda</taxon>
        <taxon>Chromadorea</taxon>
        <taxon>Rhabditida</taxon>
        <taxon>Tylenchina</taxon>
        <taxon>Tylenchomorpha</taxon>
        <taxon>Tylenchoidea</taxon>
        <taxon>Meloidogynidae</taxon>
        <taxon>Meloidogyninae</taxon>
        <taxon>Meloidogyne</taxon>
        <taxon>Meloidogyne incognita group</taxon>
    </lineage>
</organism>
<reference evidence="3" key="1">
    <citation type="submission" date="2022-11" db="UniProtKB">
        <authorList>
            <consortium name="WormBaseParasite"/>
        </authorList>
    </citation>
    <scope>IDENTIFICATION</scope>
</reference>
<dbReference type="AlphaFoldDB" id="A0A915N815"/>
<keyword evidence="1" id="KW-0472">Membrane</keyword>
<sequence length="164" mass="18273">MTIALMLSAAADRLFAVAIPHLHKSICIEHKKSYLGIHTFACSLYGQETNTRLLRSLVCIMVISIGGYIINLSVYQVFFKLIEEQIFSQIILWQFGFIPGILLNLGAASNALILYFTSKEYHKSMKQYLFNLAIHCGVKGTNAVTAVAPIIPSTIKSSNKKNIY</sequence>
<dbReference type="WBParaSite" id="scaffold7999_cov191.g12631">
    <property type="protein sequence ID" value="scaffold7999_cov191.g12631"/>
    <property type="gene ID" value="scaffold7999_cov191.g12631"/>
</dbReference>
<feature type="transmembrane region" description="Helical" evidence="1">
    <location>
        <begin position="57"/>
        <end position="78"/>
    </location>
</feature>
<evidence type="ECO:0000256" key="1">
    <source>
        <dbReference type="SAM" id="Phobius"/>
    </source>
</evidence>
<feature type="transmembrane region" description="Helical" evidence="1">
    <location>
        <begin position="90"/>
        <end position="116"/>
    </location>
</feature>
<name>A0A915N815_MELJA</name>
<keyword evidence="1" id="KW-1133">Transmembrane helix</keyword>
<evidence type="ECO:0000313" key="3">
    <source>
        <dbReference type="WBParaSite" id="scaffold7999_cov191.g12631"/>
    </source>
</evidence>
<evidence type="ECO:0000313" key="2">
    <source>
        <dbReference type="Proteomes" id="UP000887561"/>
    </source>
</evidence>